<reference evidence="1" key="1">
    <citation type="submission" date="2022-01" db="EMBL/GenBank/DDBJ databases">
        <title>Genome Sequence Resource for Two Populations of Ditylenchus destructor, the Migratory Endoparasitic Phytonematode.</title>
        <authorList>
            <person name="Zhang H."/>
            <person name="Lin R."/>
            <person name="Xie B."/>
        </authorList>
    </citation>
    <scope>NUCLEOTIDE SEQUENCE</scope>
    <source>
        <strain evidence="1">BazhouSP</strain>
    </source>
</reference>
<gene>
    <name evidence="1" type="ORF">DdX_16010</name>
</gene>
<proteinExistence type="predicted"/>
<dbReference type="AlphaFoldDB" id="A0AAD4MR50"/>
<dbReference type="EMBL" id="JAKKPZ010000115">
    <property type="protein sequence ID" value="KAI1701596.1"/>
    <property type="molecule type" value="Genomic_DNA"/>
</dbReference>
<keyword evidence="2" id="KW-1185">Reference proteome</keyword>
<evidence type="ECO:0000313" key="1">
    <source>
        <dbReference type="EMBL" id="KAI1701596.1"/>
    </source>
</evidence>
<dbReference type="Proteomes" id="UP001201812">
    <property type="component" value="Unassembled WGS sequence"/>
</dbReference>
<name>A0AAD4MR50_9BILA</name>
<comment type="caution">
    <text evidence="1">The sequence shown here is derived from an EMBL/GenBank/DDBJ whole genome shotgun (WGS) entry which is preliminary data.</text>
</comment>
<accession>A0AAD4MR50</accession>
<organism evidence="1 2">
    <name type="scientific">Ditylenchus destructor</name>
    <dbReference type="NCBI Taxonomy" id="166010"/>
    <lineage>
        <taxon>Eukaryota</taxon>
        <taxon>Metazoa</taxon>
        <taxon>Ecdysozoa</taxon>
        <taxon>Nematoda</taxon>
        <taxon>Chromadorea</taxon>
        <taxon>Rhabditida</taxon>
        <taxon>Tylenchina</taxon>
        <taxon>Tylenchomorpha</taxon>
        <taxon>Sphaerularioidea</taxon>
        <taxon>Anguinidae</taxon>
        <taxon>Anguininae</taxon>
        <taxon>Ditylenchus</taxon>
    </lineage>
</organism>
<sequence length="489" mass="56540">MASLLLDQYQLEDVVQFIALKQEPGLRTKLQLVNRHIQLFVRKLMSKRTHCFETAYLGKNWDMNPTCANRKIRICNRLPGMTITEIFNQITDGTLSPPPEYFRYGFVKIAVQDLCPELEAILRAFKSAFRGCDLCINYGYHSHDGNFPPPFRAQSQLISKLRELFEIFTDVTAIRLFGYNLSNFSNPFAPEDDANNFMDLPEFMKVSSLDIHLRKSLGPNRPVPFDASRPQISEEDICLWLHSNPNSQLVPRKMDIVIFYLNPAFIVKLVKMVSEIFSASTNFCPFDLTLKRKRYHANLDQKGIAAGLTQMASPLLDQYQLEDVVQFIALKREPGLRTKLQLVNRHIQLFVRKLMSKRTHRFETAYLGKNWDMNPTCANRKIMICNRLPRMTITEIFNQITDGTLSPPPEYFRYGVVKIAVQDLCPELEAILRAFKSAFRGCDLWINYGYHSHDGNFPPPFRAQSQLISKLRELFEIFTDVTAIRLFGK</sequence>
<protein>
    <submittedName>
        <fullName evidence="1">Uncharacterized protein</fullName>
    </submittedName>
</protein>
<evidence type="ECO:0000313" key="2">
    <source>
        <dbReference type="Proteomes" id="UP001201812"/>
    </source>
</evidence>